<organism evidence="2 3">
    <name type="scientific">Anncaliia algerae PRA339</name>
    <dbReference type="NCBI Taxonomy" id="1288291"/>
    <lineage>
        <taxon>Eukaryota</taxon>
        <taxon>Fungi</taxon>
        <taxon>Fungi incertae sedis</taxon>
        <taxon>Microsporidia</taxon>
        <taxon>Tubulinosematoidea</taxon>
        <taxon>Tubulinosematidae</taxon>
        <taxon>Anncaliia</taxon>
    </lineage>
</organism>
<evidence type="ECO:0000313" key="3">
    <source>
        <dbReference type="Proteomes" id="UP000030655"/>
    </source>
</evidence>
<reference evidence="2 3" key="2">
    <citation type="submission" date="2014-03" db="EMBL/GenBank/DDBJ databases">
        <title>The Genome Sequence of Anncaliia algerae insect isolate PRA339.</title>
        <authorList>
            <consortium name="The Broad Institute Genome Sequencing Platform"/>
            <consortium name="The Broad Institute Genome Sequencing Center for Infectious Disease"/>
            <person name="Cuomo C."/>
            <person name="Becnel J."/>
            <person name="Sanscrainte N."/>
            <person name="Walker B."/>
            <person name="Young S.K."/>
            <person name="Zeng Q."/>
            <person name="Gargeya S."/>
            <person name="Fitzgerald M."/>
            <person name="Haas B."/>
            <person name="Abouelleil A."/>
            <person name="Alvarado L."/>
            <person name="Arachchi H.M."/>
            <person name="Berlin A.M."/>
            <person name="Chapman S.B."/>
            <person name="Dewar J."/>
            <person name="Goldberg J."/>
            <person name="Griggs A."/>
            <person name="Gujja S."/>
            <person name="Hansen M."/>
            <person name="Howarth C."/>
            <person name="Imamovic A."/>
            <person name="Larimer J."/>
            <person name="McCowan C."/>
            <person name="Murphy C."/>
            <person name="Neiman D."/>
            <person name="Pearson M."/>
            <person name="Priest M."/>
            <person name="Roberts A."/>
            <person name="Saif S."/>
            <person name="Shea T."/>
            <person name="Sisk P."/>
            <person name="Sykes S."/>
            <person name="Wortman J."/>
            <person name="Nusbaum C."/>
            <person name="Birren B."/>
        </authorList>
    </citation>
    <scope>NUCLEOTIDE SEQUENCE [LARGE SCALE GENOMIC DNA]</scope>
    <source>
        <strain evidence="2 3">PRA339</strain>
    </source>
</reference>
<feature type="compositionally biased region" description="Basic and acidic residues" evidence="1">
    <location>
        <begin position="197"/>
        <end position="208"/>
    </location>
</feature>
<keyword evidence="3" id="KW-1185">Reference proteome</keyword>
<reference evidence="3" key="1">
    <citation type="submission" date="2013-02" db="EMBL/GenBank/DDBJ databases">
        <authorList>
            <consortium name="The Broad Institute Genome Sequencing Platform"/>
            <person name="Cuomo C."/>
            <person name="Becnel J."/>
            <person name="Sanscrainte N."/>
            <person name="Walker B."/>
            <person name="Young S.K."/>
            <person name="Zeng Q."/>
            <person name="Gargeya S."/>
            <person name="Fitzgerald M."/>
            <person name="Haas B."/>
            <person name="Abouelleil A."/>
            <person name="Alvarado L."/>
            <person name="Arachchi H.M."/>
            <person name="Berlin A.M."/>
            <person name="Chapman S.B."/>
            <person name="Dewar J."/>
            <person name="Goldberg J."/>
            <person name="Griggs A."/>
            <person name="Gujja S."/>
            <person name="Hansen M."/>
            <person name="Howarth C."/>
            <person name="Imamovic A."/>
            <person name="Larimer J."/>
            <person name="McCowan C."/>
            <person name="Murphy C."/>
            <person name="Neiman D."/>
            <person name="Pearson M."/>
            <person name="Priest M."/>
            <person name="Roberts A."/>
            <person name="Saif S."/>
            <person name="Shea T."/>
            <person name="Sisk P."/>
            <person name="Sykes S."/>
            <person name="Wortman J."/>
            <person name="Nusbaum C."/>
            <person name="Birren B."/>
        </authorList>
    </citation>
    <scope>NUCLEOTIDE SEQUENCE [LARGE SCALE GENOMIC DNA]</scope>
    <source>
        <strain evidence="3">PRA339</strain>
    </source>
</reference>
<sequence length="258" mass="29757">MFITMYKKSLIILVLIRIHKTSRMNQSQQPNINLEQPFSDDDEDDEWLIKAFGNYEEEKFTDKPNKDACDEISQNSLSEVVDEAHDFLRKKNEPLRTIFEESSLDENLNQENDMNKNEITQSSKIKNSEDSSSNSDEEEDKEKGTLKESKLKNSVVSEKNSLGKKPRKLPKDSDEEGSDSDDEVNLPNEIIIENLEEEKSFDTVKADESNETEEEESGWKKALYYLGAFFRVGPYNNPSDGYFDTYYGELIDPINNSD</sequence>
<feature type="region of interest" description="Disordered" evidence="1">
    <location>
        <begin position="101"/>
        <end position="217"/>
    </location>
</feature>
<dbReference type="HOGENOM" id="CLU_1077579_0_0_1"/>
<protein>
    <submittedName>
        <fullName evidence="2">Uncharacterized protein</fullName>
    </submittedName>
</protein>
<feature type="compositionally biased region" description="Polar residues" evidence="1">
    <location>
        <begin position="105"/>
        <end position="121"/>
    </location>
</feature>
<dbReference type="AlphaFoldDB" id="A0A059F5U4"/>
<dbReference type="Proteomes" id="UP000030655">
    <property type="component" value="Unassembled WGS sequence"/>
</dbReference>
<accession>A0A059F5U4</accession>
<feature type="compositionally biased region" description="Basic and acidic residues" evidence="1">
    <location>
        <begin position="141"/>
        <end position="151"/>
    </location>
</feature>
<evidence type="ECO:0000313" key="2">
    <source>
        <dbReference type="EMBL" id="KCZ82379.1"/>
    </source>
</evidence>
<feature type="compositionally biased region" description="Acidic residues" evidence="1">
    <location>
        <begin position="173"/>
        <end position="184"/>
    </location>
</feature>
<evidence type="ECO:0000256" key="1">
    <source>
        <dbReference type="SAM" id="MobiDB-lite"/>
    </source>
</evidence>
<proteinExistence type="predicted"/>
<dbReference type="VEuPathDB" id="MicrosporidiaDB:H312_00037"/>
<feature type="compositionally biased region" description="Low complexity" evidence="1">
    <location>
        <begin position="122"/>
        <end position="134"/>
    </location>
</feature>
<dbReference type="OrthoDB" id="10381469at2759"/>
<name>A0A059F5U4_9MICR</name>
<gene>
    <name evidence="2" type="ORF">H312_00037</name>
</gene>
<dbReference type="EMBL" id="KK365130">
    <property type="protein sequence ID" value="KCZ82379.1"/>
    <property type="molecule type" value="Genomic_DNA"/>
</dbReference>